<dbReference type="InterPro" id="IPR050204">
    <property type="entry name" value="AraC_XylS_family_regulators"/>
</dbReference>
<organism evidence="5 6">
    <name type="scientific">Methylorubrum rhodinum</name>
    <dbReference type="NCBI Taxonomy" id="29428"/>
    <lineage>
        <taxon>Bacteria</taxon>
        <taxon>Pseudomonadati</taxon>
        <taxon>Pseudomonadota</taxon>
        <taxon>Alphaproteobacteria</taxon>
        <taxon>Hyphomicrobiales</taxon>
        <taxon>Methylobacteriaceae</taxon>
        <taxon>Methylorubrum</taxon>
    </lineage>
</organism>
<reference evidence="5 6" key="1">
    <citation type="submission" date="2020-08" db="EMBL/GenBank/DDBJ databases">
        <title>Genomic Encyclopedia of Type Strains, Phase IV (KMG-IV): sequencing the most valuable type-strain genomes for metagenomic binning, comparative biology and taxonomic classification.</title>
        <authorList>
            <person name="Goeker M."/>
        </authorList>
    </citation>
    <scope>NUCLEOTIDE SEQUENCE [LARGE SCALE GENOMIC DNA]</scope>
    <source>
        <strain evidence="5 6">DSM 2163</strain>
    </source>
</reference>
<dbReference type="SMART" id="SM00342">
    <property type="entry name" value="HTH_ARAC"/>
    <property type="match status" value="1"/>
</dbReference>
<gene>
    <name evidence="5" type="ORF">HNR00_000350</name>
</gene>
<dbReference type="Pfam" id="PF12833">
    <property type="entry name" value="HTH_18"/>
    <property type="match status" value="1"/>
</dbReference>
<keyword evidence="3" id="KW-0804">Transcription</keyword>
<dbReference type="PROSITE" id="PS00041">
    <property type="entry name" value="HTH_ARAC_FAMILY_1"/>
    <property type="match status" value="1"/>
</dbReference>
<feature type="domain" description="HTH araC/xylS-type" evidence="4">
    <location>
        <begin position="227"/>
        <end position="328"/>
    </location>
</feature>
<dbReference type="EMBL" id="JACHOP010000001">
    <property type="protein sequence ID" value="MBB5755661.1"/>
    <property type="molecule type" value="Genomic_DNA"/>
</dbReference>
<evidence type="ECO:0000256" key="1">
    <source>
        <dbReference type="ARBA" id="ARBA00023015"/>
    </source>
</evidence>
<dbReference type="RefSeq" id="WP_183563857.1">
    <property type="nucleotide sequence ID" value="NZ_JACHOP010000001.1"/>
</dbReference>
<protein>
    <submittedName>
        <fullName evidence="5">AraC-like DNA-binding protein</fullName>
    </submittedName>
</protein>
<evidence type="ECO:0000313" key="6">
    <source>
        <dbReference type="Proteomes" id="UP000583454"/>
    </source>
</evidence>
<keyword evidence="1" id="KW-0805">Transcription regulation</keyword>
<dbReference type="PANTHER" id="PTHR46796:SF12">
    <property type="entry name" value="HTH-TYPE DNA-BINDING TRANSCRIPTIONAL ACTIVATOR EUTR"/>
    <property type="match status" value="1"/>
</dbReference>
<evidence type="ECO:0000256" key="2">
    <source>
        <dbReference type="ARBA" id="ARBA00023125"/>
    </source>
</evidence>
<dbReference type="Proteomes" id="UP000583454">
    <property type="component" value="Unassembled WGS sequence"/>
</dbReference>
<dbReference type="GO" id="GO:0003700">
    <property type="term" value="F:DNA-binding transcription factor activity"/>
    <property type="evidence" value="ECO:0007669"/>
    <property type="project" value="InterPro"/>
</dbReference>
<dbReference type="InterPro" id="IPR018060">
    <property type="entry name" value="HTH_AraC"/>
</dbReference>
<name>A0A840ZF45_9HYPH</name>
<sequence>MTSPSPTRPDVWRPQAHLSAKIHSLDELRRFNERGGIAVDIDVLRSVDPWVEISGSQSEDFSFWRTSSRSGFVTKPKFSADLVTIRFVVSGHFTYSGRGGDILGSPAHATLVGFETIAEVRASDWVDAVSATIAAETLTAANHALTGRDDPGLPTFAPVADMTLPGMSALFRTVQRVQSWTRDQDRPVDLLYPLIREVMSYQLLSSWPKAAPPRQAAGADVPSRRLGIAIDYIEENLSKTIVLSDVAAAASMSVRSLQDKFKKELGRTPVQFIVDRRLECVHRDLIAGPKAAWSIARIARHWGFAHMGDFGQRYRRAYGCTPSETRRKSASNP</sequence>
<proteinExistence type="predicted"/>
<dbReference type="PANTHER" id="PTHR46796">
    <property type="entry name" value="HTH-TYPE TRANSCRIPTIONAL ACTIVATOR RHAS-RELATED"/>
    <property type="match status" value="1"/>
</dbReference>
<evidence type="ECO:0000313" key="5">
    <source>
        <dbReference type="EMBL" id="MBB5755661.1"/>
    </source>
</evidence>
<evidence type="ECO:0000259" key="4">
    <source>
        <dbReference type="PROSITE" id="PS01124"/>
    </source>
</evidence>
<evidence type="ECO:0000256" key="3">
    <source>
        <dbReference type="ARBA" id="ARBA00023163"/>
    </source>
</evidence>
<keyword evidence="6" id="KW-1185">Reference proteome</keyword>
<dbReference type="InterPro" id="IPR018062">
    <property type="entry name" value="HTH_AraC-typ_CS"/>
</dbReference>
<dbReference type="GO" id="GO:0043565">
    <property type="term" value="F:sequence-specific DNA binding"/>
    <property type="evidence" value="ECO:0007669"/>
    <property type="project" value="InterPro"/>
</dbReference>
<comment type="caution">
    <text evidence="5">The sequence shown here is derived from an EMBL/GenBank/DDBJ whole genome shotgun (WGS) entry which is preliminary data.</text>
</comment>
<dbReference type="SUPFAM" id="SSF46689">
    <property type="entry name" value="Homeodomain-like"/>
    <property type="match status" value="2"/>
</dbReference>
<accession>A0A840ZF45</accession>
<dbReference type="PROSITE" id="PS01124">
    <property type="entry name" value="HTH_ARAC_FAMILY_2"/>
    <property type="match status" value="1"/>
</dbReference>
<dbReference type="Gene3D" id="1.10.10.60">
    <property type="entry name" value="Homeodomain-like"/>
    <property type="match status" value="1"/>
</dbReference>
<dbReference type="AlphaFoldDB" id="A0A840ZF45"/>
<keyword evidence="2 5" id="KW-0238">DNA-binding</keyword>
<dbReference type="InterPro" id="IPR009057">
    <property type="entry name" value="Homeodomain-like_sf"/>
</dbReference>